<dbReference type="Gene3D" id="6.10.250.660">
    <property type="match status" value="1"/>
</dbReference>
<protein>
    <submittedName>
        <fullName evidence="8">DivIVA domain-containing protein</fullName>
    </submittedName>
</protein>
<keyword evidence="5" id="KW-0131">Cell cycle</keyword>
<dbReference type="InterPro" id="IPR019933">
    <property type="entry name" value="DivIVA_domain"/>
</dbReference>
<proteinExistence type="predicted"/>
<keyword evidence="2" id="KW-0963">Cytoplasm</keyword>
<evidence type="ECO:0000256" key="5">
    <source>
        <dbReference type="ARBA" id="ARBA00023306"/>
    </source>
</evidence>
<reference evidence="8" key="1">
    <citation type="submission" date="2022-05" db="EMBL/GenBank/DDBJ databases">
        <authorList>
            <person name="Oliphant S.A."/>
            <person name="Watson-Haigh N.S."/>
            <person name="Sumby K.M."/>
            <person name="Gardner J.M."/>
            <person name="Jiranek V."/>
        </authorList>
    </citation>
    <scope>NUCLEOTIDE SEQUENCE</scope>
    <source>
        <strain evidence="8">KI11_C11</strain>
    </source>
</reference>
<evidence type="ECO:0000313" key="9">
    <source>
        <dbReference type="Proteomes" id="UP001057025"/>
    </source>
</evidence>
<evidence type="ECO:0000256" key="3">
    <source>
        <dbReference type="ARBA" id="ARBA00022618"/>
    </source>
</evidence>
<sequence>MVLSAEDIHNKKFGTKMRGYNIDEVNDFLEQITKDYQILHDDNASLKKDLDEAKRKLNHYDDLNGSLSQSILVAQEAADNVKKAADASAEKTMKEAQDKANQLLMEATHTAQDQVAAGKKQAAVIALSTDDFRMQLQRFQKKMVAMLESQLQYANSSDWSELLEGADYRNFPEMKSLVAGLDNSDHERVNSESNQPLSSDKYAEPTVRFYPDGQVEIL</sequence>
<dbReference type="Pfam" id="PF05103">
    <property type="entry name" value="DivIVA"/>
    <property type="match status" value="1"/>
</dbReference>
<name>A0ABY5BTD8_9LACO</name>
<comment type="subcellular location">
    <subcellularLocation>
        <location evidence="1">Cytoplasm</location>
    </subcellularLocation>
</comment>
<keyword evidence="3" id="KW-0132">Cell division</keyword>
<feature type="region of interest" description="Disordered" evidence="7">
    <location>
        <begin position="182"/>
        <end position="205"/>
    </location>
</feature>
<dbReference type="NCBIfam" id="TIGR03544">
    <property type="entry name" value="DivI1A_domain"/>
    <property type="match status" value="1"/>
</dbReference>
<organism evidence="8 9">
    <name type="scientific">Fructilactobacillus hinvesii</name>
    <dbReference type="NCBI Taxonomy" id="2940300"/>
    <lineage>
        <taxon>Bacteria</taxon>
        <taxon>Bacillati</taxon>
        <taxon>Bacillota</taxon>
        <taxon>Bacilli</taxon>
        <taxon>Lactobacillales</taxon>
        <taxon>Lactobacillaceae</taxon>
        <taxon>Fructilactobacillus</taxon>
    </lineage>
</organism>
<keyword evidence="4 6" id="KW-0175">Coiled coil</keyword>
<dbReference type="InterPro" id="IPR007793">
    <property type="entry name" value="DivIVA_fam"/>
</dbReference>
<gene>
    <name evidence="8" type="ORF">M3M39_03840</name>
</gene>
<dbReference type="PANTHER" id="PTHR35794:SF1">
    <property type="entry name" value="CELL CYCLE PROTEIN GPSB"/>
    <property type="match status" value="1"/>
</dbReference>
<evidence type="ECO:0000256" key="6">
    <source>
        <dbReference type="SAM" id="Coils"/>
    </source>
</evidence>
<accession>A0ABY5BTD8</accession>
<dbReference type="EMBL" id="CP097118">
    <property type="protein sequence ID" value="USS87261.1"/>
    <property type="molecule type" value="Genomic_DNA"/>
</dbReference>
<feature type="coiled-coil region" evidence="6">
    <location>
        <begin position="29"/>
        <end position="106"/>
    </location>
</feature>
<dbReference type="PANTHER" id="PTHR35794">
    <property type="entry name" value="CELL DIVISION PROTEIN DIVIVA"/>
    <property type="match status" value="1"/>
</dbReference>
<evidence type="ECO:0000313" key="8">
    <source>
        <dbReference type="EMBL" id="USS87261.1"/>
    </source>
</evidence>
<evidence type="ECO:0000256" key="1">
    <source>
        <dbReference type="ARBA" id="ARBA00004496"/>
    </source>
</evidence>
<dbReference type="Proteomes" id="UP001057025">
    <property type="component" value="Chromosome"/>
</dbReference>
<dbReference type="RefSeq" id="WP_252796559.1">
    <property type="nucleotide sequence ID" value="NZ_CP097118.1"/>
</dbReference>
<keyword evidence="9" id="KW-1185">Reference proteome</keyword>
<evidence type="ECO:0000256" key="4">
    <source>
        <dbReference type="ARBA" id="ARBA00023054"/>
    </source>
</evidence>
<evidence type="ECO:0000256" key="7">
    <source>
        <dbReference type="SAM" id="MobiDB-lite"/>
    </source>
</evidence>
<evidence type="ECO:0000256" key="2">
    <source>
        <dbReference type="ARBA" id="ARBA00022490"/>
    </source>
</evidence>